<dbReference type="RefSeq" id="WP_166099375.1">
    <property type="nucleotide sequence ID" value="NZ_BMMY01000005.1"/>
</dbReference>
<dbReference type="InterPro" id="IPR024983">
    <property type="entry name" value="CHAT_dom"/>
</dbReference>
<gene>
    <name evidence="3" type="ORF">H9L10_14910</name>
</gene>
<protein>
    <submittedName>
        <fullName evidence="3">CHAT domain-containing protein</fullName>
    </submittedName>
</protein>
<dbReference type="Proteomes" id="UP000515976">
    <property type="component" value="Chromosome"/>
</dbReference>
<feature type="domain" description="CHAT" evidence="2">
    <location>
        <begin position="575"/>
        <end position="801"/>
    </location>
</feature>
<evidence type="ECO:0000313" key="4">
    <source>
        <dbReference type="Proteomes" id="UP000515976"/>
    </source>
</evidence>
<evidence type="ECO:0000259" key="2">
    <source>
        <dbReference type="Pfam" id="PF12770"/>
    </source>
</evidence>
<dbReference type="InterPro" id="IPR011990">
    <property type="entry name" value="TPR-like_helical_dom_sf"/>
</dbReference>
<dbReference type="SUPFAM" id="SSF48452">
    <property type="entry name" value="TPR-like"/>
    <property type="match status" value="1"/>
</dbReference>
<sequence>MALDEALALLDAAPDGAGALLAVRVRITRAWTTMELEGLDPALGLLRSARGEAVAAGDRALLALTHIQESNILARVGDWQGALAALGQVGADETLLAPAQRCALHINRGLAHLTLGQTGPAREALETALGLATEHGFAEQEFKARHNLGCLAFAEDDLPRALLLMRAADALDAEVSRDRARLDYAEVLLAAGLVDQAREALEDALATAHADGHRLEVGDIALRLARCDILVEDLAGAREHLRSATAAYRTRQAAELVAGAEIVRAAVDIGEGRDLPGVVVGLGSRPARDPEGDGRPRTSSEREAVRLEAEARLLLGDLTGARRRLDAADGSRTDSLAGQLHELLVRARMDHLAGRPAESARWVEEGNRLLAAHQFRSSSLDVRAALALHARRLAAFDVERAMAVRDPDDVLTTVERWRAVSHRIDPVAAPPDPELVEATRELRLARHGLADDGPLSAAQLARLEELEQAVSEREWALVVAGSRGAAPAAADATELRAGCPPGTTVVELFESAGQLHALTVSSAGVRLRDLAAVPEAVALAGRLRRDLRARALLGPRSPMRAALERATGSSLAAVDALLSPVWADGERVVVAPSRSLTGVPWRLLPSLAGRAVTATPSVTRWVRGPAGRGPAASRLTVRALRGPGLDHAAEEVEAVAGAWARSPAAVGPGGATIGSDAATSTDVLEALAEAHVVHLAAHGRHEGQSPLFSAVTMADGPVYAHEFPRPVAAEHVVLSACDVGQFSSRPGDEPLGLAIALLSLKATSVLAAVAPVADDVAREAMVAYHRRVAAGADTADALAQVVAEAPEAGVFCLYGSDWRARTPSAVR</sequence>
<dbReference type="Pfam" id="PF12770">
    <property type="entry name" value="CHAT"/>
    <property type="match status" value="1"/>
</dbReference>
<feature type="region of interest" description="Disordered" evidence="1">
    <location>
        <begin position="280"/>
        <end position="302"/>
    </location>
</feature>
<accession>A0A7G9R1H7</accession>
<feature type="compositionally biased region" description="Basic and acidic residues" evidence="1">
    <location>
        <begin position="286"/>
        <end position="302"/>
    </location>
</feature>
<dbReference type="Gene3D" id="1.25.40.10">
    <property type="entry name" value="Tetratricopeptide repeat domain"/>
    <property type="match status" value="1"/>
</dbReference>
<dbReference type="PANTHER" id="PTHR10098:SF108">
    <property type="entry name" value="TETRATRICOPEPTIDE REPEAT PROTEIN 28"/>
    <property type="match status" value="1"/>
</dbReference>
<organism evidence="3 4">
    <name type="scientific">Phycicoccus endophyticus</name>
    <dbReference type="NCBI Taxonomy" id="1690220"/>
    <lineage>
        <taxon>Bacteria</taxon>
        <taxon>Bacillati</taxon>
        <taxon>Actinomycetota</taxon>
        <taxon>Actinomycetes</taxon>
        <taxon>Micrococcales</taxon>
        <taxon>Intrasporangiaceae</taxon>
        <taxon>Phycicoccus</taxon>
    </lineage>
</organism>
<proteinExistence type="predicted"/>
<name>A0A7G9R1H7_9MICO</name>
<evidence type="ECO:0000256" key="1">
    <source>
        <dbReference type="SAM" id="MobiDB-lite"/>
    </source>
</evidence>
<keyword evidence="4" id="KW-1185">Reference proteome</keyword>
<evidence type="ECO:0000313" key="3">
    <source>
        <dbReference type="EMBL" id="QNN49452.1"/>
    </source>
</evidence>
<dbReference type="EMBL" id="CP060712">
    <property type="protein sequence ID" value="QNN49452.1"/>
    <property type="molecule type" value="Genomic_DNA"/>
</dbReference>
<dbReference type="AlphaFoldDB" id="A0A7G9R1H7"/>
<dbReference type="PANTHER" id="PTHR10098">
    <property type="entry name" value="RAPSYN-RELATED"/>
    <property type="match status" value="1"/>
</dbReference>
<dbReference type="KEGG" id="pei:H9L10_14910"/>
<reference evidence="3 4" key="1">
    <citation type="submission" date="2020-08" db="EMBL/GenBank/DDBJ databases">
        <title>Genome sequence of Phycicoccus endophyticus JCM 31784T.</title>
        <authorList>
            <person name="Hyun D.-W."/>
            <person name="Bae J.-W."/>
        </authorList>
    </citation>
    <scope>NUCLEOTIDE SEQUENCE [LARGE SCALE GENOMIC DNA]</scope>
    <source>
        <strain evidence="3 4">JCM 31784</strain>
    </source>
</reference>